<dbReference type="GO" id="GO:0045936">
    <property type="term" value="P:negative regulation of phosphate metabolic process"/>
    <property type="evidence" value="ECO:0007669"/>
    <property type="project" value="InterPro"/>
</dbReference>
<evidence type="ECO:0000313" key="11">
    <source>
        <dbReference type="Proteomes" id="UP000823964"/>
    </source>
</evidence>
<keyword evidence="4 8" id="KW-0813">Transport</keyword>
<dbReference type="SUPFAM" id="SSF109755">
    <property type="entry name" value="PhoU-like"/>
    <property type="match status" value="1"/>
</dbReference>
<dbReference type="GO" id="GO:0005737">
    <property type="term" value="C:cytoplasm"/>
    <property type="evidence" value="ECO:0007669"/>
    <property type="project" value="UniProtKB-SubCell"/>
</dbReference>
<dbReference type="PANTHER" id="PTHR42930">
    <property type="entry name" value="PHOSPHATE-SPECIFIC TRANSPORT SYSTEM ACCESSORY PROTEIN PHOU"/>
    <property type="match status" value="1"/>
</dbReference>
<feature type="domain" description="PhoU" evidence="9">
    <location>
        <begin position="122"/>
        <end position="205"/>
    </location>
</feature>
<dbReference type="FunFam" id="1.20.58.220:FF:000004">
    <property type="entry name" value="Phosphate-specific transport system accessory protein PhoU"/>
    <property type="match status" value="1"/>
</dbReference>
<name>A0A9D1VA28_9BACT</name>
<keyword evidence="6 8" id="KW-0592">Phosphate transport</keyword>
<gene>
    <name evidence="10" type="primary">phoU</name>
    <name evidence="10" type="ORF">H9862_01785</name>
</gene>
<dbReference type="GO" id="GO:0030643">
    <property type="term" value="P:intracellular phosphate ion homeostasis"/>
    <property type="evidence" value="ECO:0007669"/>
    <property type="project" value="InterPro"/>
</dbReference>
<evidence type="ECO:0000256" key="5">
    <source>
        <dbReference type="ARBA" id="ARBA00022490"/>
    </source>
</evidence>
<dbReference type="Pfam" id="PF01895">
    <property type="entry name" value="PhoU"/>
    <property type="match status" value="2"/>
</dbReference>
<dbReference type="GO" id="GO:0006817">
    <property type="term" value="P:phosphate ion transport"/>
    <property type="evidence" value="ECO:0007669"/>
    <property type="project" value="UniProtKB-KW"/>
</dbReference>
<evidence type="ECO:0000256" key="6">
    <source>
        <dbReference type="ARBA" id="ARBA00022592"/>
    </source>
</evidence>
<dbReference type="PANTHER" id="PTHR42930:SF3">
    <property type="entry name" value="PHOSPHATE-SPECIFIC TRANSPORT SYSTEM ACCESSORY PROTEIN PHOU"/>
    <property type="match status" value="1"/>
</dbReference>
<comment type="function">
    <text evidence="7 8">Plays a role in the regulation of phosphate uptake.</text>
</comment>
<evidence type="ECO:0000259" key="9">
    <source>
        <dbReference type="Pfam" id="PF01895"/>
    </source>
</evidence>
<dbReference type="InterPro" id="IPR038078">
    <property type="entry name" value="PhoU-like_sf"/>
</dbReference>
<protein>
    <recommendedName>
        <fullName evidence="8">Phosphate-specific transport system accessory protein PhoU</fullName>
    </recommendedName>
</protein>
<reference evidence="10" key="2">
    <citation type="submission" date="2021-04" db="EMBL/GenBank/DDBJ databases">
        <authorList>
            <person name="Gilroy R."/>
        </authorList>
    </citation>
    <scope>NUCLEOTIDE SEQUENCE</scope>
    <source>
        <strain evidence="10">14975</strain>
    </source>
</reference>
<accession>A0A9D1VA28</accession>
<dbReference type="AlphaFoldDB" id="A0A9D1VA28"/>
<comment type="subunit">
    <text evidence="3 8">Homodimer.</text>
</comment>
<evidence type="ECO:0000313" key="10">
    <source>
        <dbReference type="EMBL" id="HIX19316.1"/>
    </source>
</evidence>
<evidence type="ECO:0000256" key="7">
    <source>
        <dbReference type="ARBA" id="ARBA00056181"/>
    </source>
</evidence>
<evidence type="ECO:0000256" key="1">
    <source>
        <dbReference type="ARBA" id="ARBA00004496"/>
    </source>
</evidence>
<organism evidence="10 11">
    <name type="scientific">Candidatus Akkermansia intestinigallinarum</name>
    <dbReference type="NCBI Taxonomy" id="2838431"/>
    <lineage>
        <taxon>Bacteria</taxon>
        <taxon>Pseudomonadati</taxon>
        <taxon>Verrucomicrobiota</taxon>
        <taxon>Verrucomicrobiia</taxon>
        <taxon>Verrucomicrobiales</taxon>
        <taxon>Akkermansiaceae</taxon>
        <taxon>Akkermansia</taxon>
    </lineage>
</organism>
<dbReference type="Proteomes" id="UP000823964">
    <property type="component" value="Unassembled WGS sequence"/>
</dbReference>
<comment type="subcellular location">
    <subcellularLocation>
        <location evidence="1 8">Cytoplasm</location>
    </subcellularLocation>
</comment>
<comment type="caution">
    <text evidence="10">The sequence shown here is derived from an EMBL/GenBank/DDBJ whole genome shotgun (WGS) entry which is preliminary data.</text>
</comment>
<evidence type="ECO:0000256" key="8">
    <source>
        <dbReference type="PIRNR" id="PIRNR003107"/>
    </source>
</evidence>
<dbReference type="NCBIfam" id="TIGR02135">
    <property type="entry name" value="phoU_full"/>
    <property type="match status" value="1"/>
</dbReference>
<evidence type="ECO:0000256" key="2">
    <source>
        <dbReference type="ARBA" id="ARBA00008107"/>
    </source>
</evidence>
<proteinExistence type="inferred from homology"/>
<keyword evidence="5 8" id="KW-0963">Cytoplasm</keyword>
<dbReference type="PIRSF" id="PIRSF003107">
    <property type="entry name" value="PhoU"/>
    <property type="match status" value="1"/>
</dbReference>
<evidence type="ECO:0000256" key="3">
    <source>
        <dbReference type="ARBA" id="ARBA00011738"/>
    </source>
</evidence>
<evidence type="ECO:0000256" key="4">
    <source>
        <dbReference type="ARBA" id="ARBA00022448"/>
    </source>
</evidence>
<dbReference type="Gene3D" id="1.20.58.220">
    <property type="entry name" value="Phosphate transport system protein phou homolog 2, domain 2"/>
    <property type="match status" value="2"/>
</dbReference>
<dbReference type="InterPro" id="IPR028366">
    <property type="entry name" value="PhoU"/>
</dbReference>
<dbReference type="InterPro" id="IPR026022">
    <property type="entry name" value="PhoU_dom"/>
</dbReference>
<sequence>MKEHFVNELRNLLNTIVAQGGQVETAIRRAIDAVTARDAALARQVIADDAVIDAEEIRIEEECLKILALYQPVASDLRTVVAILKINAALERIADFGAHIAERAVELAELGSDTPADGVDFSQMEQNALRMLRDSMKVMRHADTVLAYSVIERDDAVDQAHRDNSLLIGRLLSRQPLHVAYCLACMGISRDLERIADIATDICEHIIYLETGKIIRHRR</sequence>
<reference evidence="10" key="1">
    <citation type="journal article" date="2021" name="PeerJ">
        <title>Extensive microbial diversity within the chicken gut microbiome revealed by metagenomics and culture.</title>
        <authorList>
            <person name="Gilroy R."/>
            <person name="Ravi A."/>
            <person name="Getino M."/>
            <person name="Pursley I."/>
            <person name="Horton D.L."/>
            <person name="Alikhan N.F."/>
            <person name="Baker D."/>
            <person name="Gharbi K."/>
            <person name="Hall N."/>
            <person name="Watson M."/>
            <person name="Adriaenssens E.M."/>
            <person name="Foster-Nyarko E."/>
            <person name="Jarju S."/>
            <person name="Secka A."/>
            <person name="Antonio M."/>
            <person name="Oren A."/>
            <person name="Chaudhuri R.R."/>
            <person name="La Ragione R."/>
            <person name="Hildebrand F."/>
            <person name="Pallen M.J."/>
        </authorList>
    </citation>
    <scope>NUCLEOTIDE SEQUENCE</scope>
    <source>
        <strain evidence="10">14975</strain>
    </source>
</reference>
<feature type="domain" description="PhoU" evidence="9">
    <location>
        <begin position="20"/>
        <end position="103"/>
    </location>
</feature>
<dbReference type="EMBL" id="DXFQ01000026">
    <property type="protein sequence ID" value="HIX19316.1"/>
    <property type="molecule type" value="Genomic_DNA"/>
</dbReference>
<comment type="similarity">
    <text evidence="2 8">Belongs to the PhoU family.</text>
</comment>